<accession>A0ACC2PPB0</accession>
<dbReference type="Proteomes" id="UP001239111">
    <property type="component" value="Chromosome 1"/>
</dbReference>
<protein>
    <submittedName>
        <fullName evidence="1">Uncharacterized protein</fullName>
    </submittedName>
</protein>
<gene>
    <name evidence="1" type="ORF">QAD02_020649</name>
</gene>
<evidence type="ECO:0000313" key="1">
    <source>
        <dbReference type="EMBL" id="KAJ8684856.1"/>
    </source>
</evidence>
<keyword evidence="2" id="KW-1185">Reference proteome</keyword>
<reference evidence="1" key="1">
    <citation type="submission" date="2023-04" db="EMBL/GenBank/DDBJ databases">
        <title>A chromosome-level genome assembly of the parasitoid wasp Eretmocerus hayati.</title>
        <authorList>
            <person name="Zhong Y."/>
            <person name="Liu S."/>
            <person name="Liu Y."/>
        </authorList>
    </citation>
    <scope>NUCLEOTIDE SEQUENCE</scope>
    <source>
        <strain evidence="1">ZJU_SS_LIU_2023</strain>
    </source>
</reference>
<comment type="caution">
    <text evidence="1">The sequence shown here is derived from an EMBL/GenBank/DDBJ whole genome shotgun (WGS) entry which is preliminary data.</text>
</comment>
<dbReference type="EMBL" id="CM056741">
    <property type="protein sequence ID" value="KAJ8684856.1"/>
    <property type="molecule type" value="Genomic_DNA"/>
</dbReference>
<evidence type="ECO:0000313" key="2">
    <source>
        <dbReference type="Proteomes" id="UP001239111"/>
    </source>
</evidence>
<name>A0ACC2PPB0_9HYME</name>
<organism evidence="1 2">
    <name type="scientific">Eretmocerus hayati</name>
    <dbReference type="NCBI Taxonomy" id="131215"/>
    <lineage>
        <taxon>Eukaryota</taxon>
        <taxon>Metazoa</taxon>
        <taxon>Ecdysozoa</taxon>
        <taxon>Arthropoda</taxon>
        <taxon>Hexapoda</taxon>
        <taxon>Insecta</taxon>
        <taxon>Pterygota</taxon>
        <taxon>Neoptera</taxon>
        <taxon>Endopterygota</taxon>
        <taxon>Hymenoptera</taxon>
        <taxon>Apocrita</taxon>
        <taxon>Proctotrupomorpha</taxon>
        <taxon>Chalcidoidea</taxon>
        <taxon>Aphelinidae</taxon>
        <taxon>Aphelininae</taxon>
        <taxon>Eretmocerus</taxon>
    </lineage>
</organism>
<sequence length="127" mass="14205">MQSYRLLCGVSWVVIIGGILAAGIMQEENQSSYVLQEENRSSCLAGAGAEVFADFNRDLPALLLEHRWSGNLAGSPAQSYPKSLQTPLRDSCMKTCRELCRNSPQEFLHTRPMEDKLIRIKHSLNLP</sequence>
<proteinExistence type="predicted"/>